<evidence type="ECO:0000259" key="4">
    <source>
        <dbReference type="PROSITE" id="PS51175"/>
    </source>
</evidence>
<dbReference type="OrthoDB" id="5513218at2"/>
<organism evidence="5 6">
    <name type="scientific">Actinoplanes awajinensis subsp. mycoplanecinus</name>
    <dbReference type="NCBI Taxonomy" id="135947"/>
    <lineage>
        <taxon>Bacteria</taxon>
        <taxon>Bacillati</taxon>
        <taxon>Actinomycetota</taxon>
        <taxon>Actinomycetes</taxon>
        <taxon>Micromonosporales</taxon>
        <taxon>Micromonosporaceae</taxon>
        <taxon>Actinoplanes</taxon>
    </lineage>
</organism>
<dbReference type="Gene3D" id="2.60.120.260">
    <property type="entry name" value="Galactose-binding domain-like"/>
    <property type="match status" value="1"/>
</dbReference>
<keyword evidence="3" id="KW-1133">Transmembrane helix</keyword>
<keyword evidence="1" id="KW-0732">Signal</keyword>
<keyword evidence="5" id="KW-0378">Hydrolase</keyword>
<evidence type="ECO:0000256" key="1">
    <source>
        <dbReference type="ARBA" id="ARBA00022729"/>
    </source>
</evidence>
<comment type="caution">
    <text evidence="5">The sequence shown here is derived from an EMBL/GenBank/DDBJ whole genome shotgun (WGS) entry which is preliminary data.</text>
</comment>
<accession>A0A0X3VCS8</accession>
<dbReference type="Proteomes" id="UP000053244">
    <property type="component" value="Unassembled WGS sequence"/>
</dbReference>
<feature type="compositionally biased region" description="Pro residues" evidence="2">
    <location>
        <begin position="63"/>
        <end position="73"/>
    </location>
</feature>
<sequence>MDQPSPSVYRTRAWTNRNRAVAGAAGLGLLFVGYLIGRWQDTPAATPVPASMASTVPSAAPTTPSPAPTTPAPTPVKYPLLQAESANELKGLEAQDTEDEGGGQNVGWINRGDYLRFDNFVFGEVPATKAKIRVASDAGVAGRVQIRLDAADAAPVGELSVSNTGGWQNWRTDVAALTPVTGTHTVYLTFTAGDDSEFMNVNWIQFEH</sequence>
<feature type="region of interest" description="Disordered" evidence="2">
    <location>
        <begin position="48"/>
        <end position="73"/>
    </location>
</feature>
<dbReference type="CDD" id="cd04084">
    <property type="entry name" value="CBM6_xylanase-like"/>
    <property type="match status" value="1"/>
</dbReference>
<dbReference type="Pfam" id="PF03422">
    <property type="entry name" value="CBM_6"/>
    <property type="match status" value="1"/>
</dbReference>
<keyword evidence="6" id="KW-1185">Reference proteome</keyword>
<dbReference type="GO" id="GO:0030246">
    <property type="term" value="F:carbohydrate binding"/>
    <property type="evidence" value="ECO:0007669"/>
    <property type="project" value="InterPro"/>
</dbReference>
<feature type="transmembrane region" description="Helical" evidence="3">
    <location>
        <begin position="20"/>
        <end position="37"/>
    </location>
</feature>
<feature type="compositionally biased region" description="Low complexity" evidence="2">
    <location>
        <begin position="48"/>
        <end position="62"/>
    </location>
</feature>
<dbReference type="InterPro" id="IPR005084">
    <property type="entry name" value="CBM6"/>
</dbReference>
<dbReference type="GO" id="GO:0016787">
    <property type="term" value="F:hydrolase activity"/>
    <property type="evidence" value="ECO:0007669"/>
    <property type="project" value="UniProtKB-KW"/>
</dbReference>
<reference evidence="5 6" key="1">
    <citation type="submission" date="2015-10" db="EMBL/GenBank/DDBJ databases">
        <authorList>
            <person name="Gilbert D.G."/>
        </authorList>
    </citation>
    <scope>NUCLEOTIDE SEQUENCE [LARGE SCALE GENOMIC DNA]</scope>
    <source>
        <strain evidence="5 6">NRRL B-16712</strain>
    </source>
</reference>
<name>A0A0X3VCS8_9ACTN</name>
<dbReference type="InterPro" id="IPR008979">
    <property type="entry name" value="Galactose-bd-like_sf"/>
</dbReference>
<dbReference type="RefSeq" id="WP_067684322.1">
    <property type="nucleotide sequence ID" value="NZ_LLZH01000002.1"/>
</dbReference>
<feature type="domain" description="CBM6" evidence="4">
    <location>
        <begin position="79"/>
        <end position="207"/>
    </location>
</feature>
<evidence type="ECO:0000313" key="5">
    <source>
        <dbReference type="EMBL" id="KUL42227.1"/>
    </source>
</evidence>
<dbReference type="SUPFAM" id="SSF49785">
    <property type="entry name" value="Galactose-binding domain-like"/>
    <property type="match status" value="1"/>
</dbReference>
<dbReference type="AlphaFoldDB" id="A0A0X3VCS8"/>
<evidence type="ECO:0000313" key="6">
    <source>
        <dbReference type="Proteomes" id="UP000053244"/>
    </source>
</evidence>
<protein>
    <submittedName>
        <fullName evidence="5">Arabinoxylan arabinofuranohydrolase</fullName>
    </submittedName>
</protein>
<dbReference type="SMART" id="SM00606">
    <property type="entry name" value="CBD_IV"/>
    <property type="match status" value="1"/>
</dbReference>
<dbReference type="PROSITE" id="PS51175">
    <property type="entry name" value="CBM6"/>
    <property type="match status" value="1"/>
</dbReference>
<proteinExistence type="predicted"/>
<keyword evidence="3" id="KW-0812">Transmembrane</keyword>
<evidence type="ECO:0000256" key="2">
    <source>
        <dbReference type="SAM" id="MobiDB-lite"/>
    </source>
</evidence>
<gene>
    <name evidence="5" type="ORF">ADL15_01425</name>
</gene>
<keyword evidence="3" id="KW-0472">Membrane</keyword>
<dbReference type="EMBL" id="LLZH01000002">
    <property type="protein sequence ID" value="KUL42227.1"/>
    <property type="molecule type" value="Genomic_DNA"/>
</dbReference>
<dbReference type="InterPro" id="IPR006584">
    <property type="entry name" value="Cellulose-bd_IV"/>
</dbReference>
<evidence type="ECO:0000256" key="3">
    <source>
        <dbReference type="SAM" id="Phobius"/>
    </source>
</evidence>